<organism evidence="2 3">
    <name type="scientific">Branchiostoma floridae</name>
    <name type="common">Florida lancelet</name>
    <name type="synonym">Amphioxus</name>
    <dbReference type="NCBI Taxonomy" id="7739"/>
    <lineage>
        <taxon>Eukaryota</taxon>
        <taxon>Metazoa</taxon>
        <taxon>Chordata</taxon>
        <taxon>Cephalochordata</taxon>
        <taxon>Leptocardii</taxon>
        <taxon>Amphioxiformes</taxon>
        <taxon>Branchiostomatidae</taxon>
        <taxon>Branchiostoma</taxon>
    </lineage>
</organism>
<gene>
    <name evidence="3" type="primary">LOC118415525</name>
</gene>
<feature type="chain" id="PRO_5039910750" evidence="1">
    <location>
        <begin position="20"/>
        <end position="155"/>
    </location>
</feature>
<proteinExistence type="predicted"/>
<evidence type="ECO:0000313" key="3">
    <source>
        <dbReference type="RefSeq" id="XP_035676094.1"/>
    </source>
</evidence>
<dbReference type="RefSeq" id="XP_035676094.1">
    <property type="nucleotide sequence ID" value="XM_035820201.1"/>
</dbReference>
<evidence type="ECO:0000256" key="1">
    <source>
        <dbReference type="SAM" id="SignalP"/>
    </source>
</evidence>
<keyword evidence="1" id="KW-0732">Signal</keyword>
<dbReference type="AlphaFoldDB" id="A0A9J7L6C0"/>
<sequence length="155" mass="17006">MLSAMFFLLVFLLTSGAECRSLFSDGRGRVYPSARQSVKSTTTTEPPIVPTTTTIITTAVFTTETNTATHPTIFLCSEYDAHCVDPTPFHGWVYYYDYPSGCHFAPCPNGPNCWAWDMSIIPSGSAVEVGGAMCKCRVGYLYSHYADCRWGVISG</sequence>
<reference evidence="2" key="1">
    <citation type="journal article" date="2020" name="Nat. Ecol. Evol.">
        <title>Deeply conserved synteny resolves early events in vertebrate evolution.</title>
        <authorList>
            <person name="Simakov O."/>
            <person name="Marletaz F."/>
            <person name="Yue J.X."/>
            <person name="O'Connell B."/>
            <person name="Jenkins J."/>
            <person name="Brandt A."/>
            <person name="Calef R."/>
            <person name="Tung C.H."/>
            <person name="Huang T.K."/>
            <person name="Schmutz J."/>
            <person name="Satoh N."/>
            <person name="Yu J.K."/>
            <person name="Putnam N.H."/>
            <person name="Green R.E."/>
            <person name="Rokhsar D.S."/>
        </authorList>
    </citation>
    <scope>NUCLEOTIDE SEQUENCE [LARGE SCALE GENOMIC DNA]</scope>
    <source>
        <strain evidence="2">S238N-H82</strain>
    </source>
</reference>
<evidence type="ECO:0000313" key="2">
    <source>
        <dbReference type="Proteomes" id="UP000001554"/>
    </source>
</evidence>
<keyword evidence="2" id="KW-1185">Reference proteome</keyword>
<reference evidence="3" key="2">
    <citation type="submission" date="2025-08" db="UniProtKB">
        <authorList>
            <consortium name="RefSeq"/>
        </authorList>
    </citation>
    <scope>IDENTIFICATION</scope>
    <source>
        <strain evidence="3">S238N-H82</strain>
        <tissue evidence="3">Testes</tissue>
    </source>
</reference>
<feature type="signal peptide" evidence="1">
    <location>
        <begin position="1"/>
        <end position="19"/>
    </location>
</feature>
<protein>
    <submittedName>
        <fullName evidence="3">Uncharacterized protein LOC118415525 isoform X2</fullName>
    </submittedName>
</protein>
<dbReference type="GeneID" id="118415525"/>
<name>A0A9J7L6C0_BRAFL</name>
<dbReference type="Proteomes" id="UP000001554">
    <property type="component" value="Chromosome 5"/>
</dbReference>
<accession>A0A9J7L6C0</accession>